<evidence type="ECO:0000256" key="2">
    <source>
        <dbReference type="ARBA" id="ARBA00022679"/>
    </source>
</evidence>
<evidence type="ECO:0000256" key="5">
    <source>
        <dbReference type="ARBA" id="ARBA00022840"/>
    </source>
</evidence>
<evidence type="ECO:0000313" key="11">
    <source>
        <dbReference type="Proteomes" id="UP000755585"/>
    </source>
</evidence>
<keyword evidence="6 7" id="KW-0046">Antibiotic resistance</keyword>
<organism evidence="10 11">
    <name type="scientific">Kribbella aluminosa</name>
    <dbReference type="NCBI Taxonomy" id="416017"/>
    <lineage>
        <taxon>Bacteria</taxon>
        <taxon>Bacillati</taxon>
        <taxon>Actinomycetota</taxon>
        <taxon>Actinomycetes</taxon>
        <taxon>Propionibacteriales</taxon>
        <taxon>Kribbellaceae</taxon>
        <taxon>Kribbella</taxon>
    </lineage>
</organism>
<dbReference type="InterPro" id="IPR024165">
    <property type="entry name" value="Kan/Strep_kinase"/>
</dbReference>
<dbReference type="PIRSF" id="PIRSF000706">
    <property type="entry name" value="Kanamycin_kin"/>
    <property type="match status" value="1"/>
</dbReference>
<sequence length="286" mass="31114">MLKPPGEGWSLVDTGESDTTVYRREDVYAKCCDPSGVGELAAERDRIHWLSATELPGATVLDWLESPESPESPDSLESLESPESPEPDDPLAPSERRAAGGFGGIGACLLTSAVPGVPGDALPPASHEQAMRSLGRALRDLHSLRDCPFERPLGEVIAAATDVVRRGAVNPQFLTDEWRKVSPDELLREVVAERTYVESVLEPVVCHGDACLPNVFFDPDTLDVTGLIDLGRLGIADRYSDLALTTIQLHDEWSADPAPFLAAYGVPDPDPRRLHFFRLLDPLTWG</sequence>
<dbReference type="Proteomes" id="UP000755585">
    <property type="component" value="Unassembled WGS sequence"/>
</dbReference>
<dbReference type="InterPro" id="IPR002575">
    <property type="entry name" value="Aminoglycoside_PTrfase"/>
</dbReference>
<keyword evidence="5 7" id="KW-0067">ATP-binding</keyword>
<evidence type="ECO:0000256" key="7">
    <source>
        <dbReference type="PIRNR" id="PIRNR000706"/>
    </source>
</evidence>
<evidence type="ECO:0000256" key="1">
    <source>
        <dbReference type="ARBA" id="ARBA00006219"/>
    </source>
</evidence>
<feature type="compositionally biased region" description="Low complexity" evidence="8">
    <location>
        <begin position="64"/>
        <end position="82"/>
    </location>
</feature>
<keyword evidence="11" id="KW-1185">Reference proteome</keyword>
<dbReference type="PANTHER" id="PTHR21310:SF41">
    <property type="entry name" value="3'-PHOSPHOTRANSFERASE, PUTATIVE-RELATED"/>
    <property type="match status" value="1"/>
</dbReference>
<gene>
    <name evidence="10" type="ORF">JOF29_006161</name>
</gene>
<comment type="caution">
    <text evidence="10">The sequence shown here is derived from an EMBL/GenBank/DDBJ whole genome shotgun (WGS) entry which is preliminary data.</text>
</comment>
<dbReference type="PANTHER" id="PTHR21310">
    <property type="entry name" value="AMINOGLYCOSIDE PHOSPHOTRANSFERASE-RELATED-RELATED"/>
    <property type="match status" value="1"/>
</dbReference>
<accession>A0ABS4UTW6</accession>
<dbReference type="RefSeq" id="WP_245359609.1">
    <property type="nucleotide sequence ID" value="NZ_BAAAVU010000015.1"/>
</dbReference>
<dbReference type="InterPro" id="IPR051678">
    <property type="entry name" value="AGP_Transferase"/>
</dbReference>
<keyword evidence="4 7" id="KW-0418">Kinase</keyword>
<dbReference type="EMBL" id="JAGINT010000002">
    <property type="protein sequence ID" value="MBP2355051.1"/>
    <property type="molecule type" value="Genomic_DNA"/>
</dbReference>
<reference evidence="10 11" key="1">
    <citation type="submission" date="2021-03" db="EMBL/GenBank/DDBJ databases">
        <title>Sequencing the genomes of 1000 actinobacteria strains.</title>
        <authorList>
            <person name="Klenk H.-P."/>
        </authorList>
    </citation>
    <scope>NUCLEOTIDE SEQUENCE [LARGE SCALE GENOMIC DNA]</scope>
    <source>
        <strain evidence="10 11">DSM 18824</strain>
    </source>
</reference>
<dbReference type="InterPro" id="IPR011009">
    <property type="entry name" value="Kinase-like_dom_sf"/>
</dbReference>
<feature type="region of interest" description="Disordered" evidence="8">
    <location>
        <begin position="64"/>
        <end position="97"/>
    </location>
</feature>
<evidence type="ECO:0000259" key="9">
    <source>
        <dbReference type="Pfam" id="PF01636"/>
    </source>
</evidence>
<evidence type="ECO:0000256" key="4">
    <source>
        <dbReference type="ARBA" id="ARBA00022777"/>
    </source>
</evidence>
<name>A0ABS4UTW6_9ACTN</name>
<evidence type="ECO:0000256" key="6">
    <source>
        <dbReference type="ARBA" id="ARBA00023251"/>
    </source>
</evidence>
<proteinExistence type="inferred from homology"/>
<dbReference type="CDD" id="cd05150">
    <property type="entry name" value="APH"/>
    <property type="match status" value="1"/>
</dbReference>
<dbReference type="SUPFAM" id="SSF56112">
    <property type="entry name" value="Protein kinase-like (PK-like)"/>
    <property type="match status" value="1"/>
</dbReference>
<keyword evidence="3 7" id="KW-0547">Nucleotide-binding</keyword>
<evidence type="ECO:0000256" key="3">
    <source>
        <dbReference type="ARBA" id="ARBA00022741"/>
    </source>
</evidence>
<protein>
    <submittedName>
        <fullName evidence="10">Streptomycin 3'-kinase</fullName>
        <ecNumber evidence="10">2.7.1.87</ecNumber>
    </submittedName>
</protein>
<feature type="domain" description="Aminoglycoside phosphotransferase" evidence="9">
    <location>
        <begin position="12"/>
        <end position="275"/>
    </location>
</feature>
<dbReference type="Gene3D" id="3.90.1200.10">
    <property type="match status" value="1"/>
</dbReference>
<dbReference type="Pfam" id="PF01636">
    <property type="entry name" value="APH"/>
    <property type="match status" value="1"/>
</dbReference>
<dbReference type="GO" id="GO:0050299">
    <property type="term" value="F:streptomycin 3''-kinase activity"/>
    <property type="evidence" value="ECO:0007669"/>
    <property type="project" value="UniProtKB-EC"/>
</dbReference>
<evidence type="ECO:0000256" key="8">
    <source>
        <dbReference type="SAM" id="MobiDB-lite"/>
    </source>
</evidence>
<dbReference type="Gene3D" id="3.30.200.20">
    <property type="entry name" value="Phosphorylase Kinase, domain 1"/>
    <property type="match status" value="1"/>
</dbReference>
<keyword evidence="2 7" id="KW-0808">Transferase</keyword>
<comment type="similarity">
    <text evidence="1 7">Belongs to the aminoglycoside phosphotransferase family.</text>
</comment>
<evidence type="ECO:0000313" key="10">
    <source>
        <dbReference type="EMBL" id="MBP2355051.1"/>
    </source>
</evidence>
<dbReference type="EC" id="2.7.1.87" evidence="10"/>